<protein>
    <submittedName>
        <fullName evidence="1">Uncharacterized protein</fullName>
    </submittedName>
</protein>
<name>A0A1E4RE91_9ASCO</name>
<gene>
    <name evidence="1" type="ORF">HYPBUDRAFT_113787</name>
</gene>
<evidence type="ECO:0000313" key="2">
    <source>
        <dbReference type="Proteomes" id="UP000095085"/>
    </source>
</evidence>
<sequence>MKIIPVIIYSLKLNILLIFVRLSRSNSISLSYLDSSIFERTASTTHPEEYPDSSFINNITDIPII</sequence>
<proteinExistence type="predicted"/>
<dbReference type="EMBL" id="KV454544">
    <property type="protein sequence ID" value="ODV65588.1"/>
    <property type="molecule type" value="Genomic_DNA"/>
</dbReference>
<accession>A0A1E4RE91</accession>
<dbReference type="AlphaFoldDB" id="A0A1E4RE91"/>
<organism evidence="1 2">
    <name type="scientific">Hyphopichia burtonii NRRL Y-1933</name>
    <dbReference type="NCBI Taxonomy" id="984485"/>
    <lineage>
        <taxon>Eukaryota</taxon>
        <taxon>Fungi</taxon>
        <taxon>Dikarya</taxon>
        <taxon>Ascomycota</taxon>
        <taxon>Saccharomycotina</taxon>
        <taxon>Pichiomycetes</taxon>
        <taxon>Debaryomycetaceae</taxon>
        <taxon>Hyphopichia</taxon>
    </lineage>
</organism>
<keyword evidence="2" id="KW-1185">Reference proteome</keyword>
<reference evidence="2" key="1">
    <citation type="submission" date="2016-05" db="EMBL/GenBank/DDBJ databases">
        <title>Comparative genomics of biotechnologically important yeasts.</title>
        <authorList>
            <consortium name="DOE Joint Genome Institute"/>
            <person name="Riley R."/>
            <person name="Haridas S."/>
            <person name="Wolfe K.H."/>
            <person name="Lopes M.R."/>
            <person name="Hittinger C.T."/>
            <person name="Goker M."/>
            <person name="Salamov A."/>
            <person name="Wisecaver J."/>
            <person name="Long T.M."/>
            <person name="Aerts A.L."/>
            <person name="Barry K."/>
            <person name="Choi C."/>
            <person name="Clum A."/>
            <person name="Coughlan A.Y."/>
            <person name="Deshpande S."/>
            <person name="Douglass A.P."/>
            <person name="Hanson S.J."/>
            <person name="Klenk H.-P."/>
            <person name="Labutti K."/>
            <person name="Lapidus A."/>
            <person name="Lindquist E."/>
            <person name="Lipzen A."/>
            <person name="Meier-Kolthoff J.P."/>
            <person name="Ohm R.A."/>
            <person name="Otillar R.P."/>
            <person name="Pangilinan J."/>
            <person name="Peng Y."/>
            <person name="Rokas A."/>
            <person name="Rosa C.A."/>
            <person name="Scheuner C."/>
            <person name="Sibirny A.A."/>
            <person name="Slot J.C."/>
            <person name="Stielow J.B."/>
            <person name="Sun H."/>
            <person name="Kurtzman C.P."/>
            <person name="Blackwell M."/>
            <person name="Grigoriev I.V."/>
            <person name="Jeffries T.W."/>
        </authorList>
    </citation>
    <scope>NUCLEOTIDE SEQUENCE [LARGE SCALE GENOMIC DNA]</scope>
    <source>
        <strain evidence="2">NRRL Y-1933</strain>
    </source>
</reference>
<dbReference type="RefSeq" id="XP_020074655.1">
    <property type="nucleotide sequence ID" value="XM_020218997.1"/>
</dbReference>
<dbReference type="GeneID" id="30993547"/>
<evidence type="ECO:0000313" key="1">
    <source>
        <dbReference type="EMBL" id="ODV65588.1"/>
    </source>
</evidence>
<dbReference type="Proteomes" id="UP000095085">
    <property type="component" value="Unassembled WGS sequence"/>
</dbReference>